<evidence type="ECO:0008006" key="5">
    <source>
        <dbReference type="Google" id="ProtNLM"/>
    </source>
</evidence>
<dbReference type="Proteomes" id="UP001257627">
    <property type="component" value="Unassembled WGS sequence"/>
</dbReference>
<sequence length="510" mass="54599">MIASFVGLVVIPMVIAGLARWAAARRRRGLAAGRAVHFRCRLDGHKGRLLVDARLDGPVFLDRSGNVTALPRGGEALDATVSTNGRPPFEKVNLRYRTPEGQVLRLRLATHDARTLGAWLGEQTRPVSAPARRLLLPAAPPWAVLALAASLFVGLATADVALLGKHTAAEVVRVDRDDDSCTVGWDGGAQRATVDCDTTDVRSGDRIPIIALPWPFLGEGVDTRITLSVVAVLGGGLGLLGLGGALVVNPLACARRVRLARRARPAIPPRAAAGGEAGEDRWPALDDNLSYASLAAAARHGDRHRPGPRVTPPRRGFGRTSISPRIWVLTTVLGTNAWYSLGFSSAAILEDHFHLGHWRFLVFGTVGIASLARIGWVATDRSALCGPVLRAARSDAGKGTWQPMRYVRLCRDPGEMALVLFRPEGGEVTAPLFLQPISRSRGSERRTVGGPAPVGEALVLNTGVGPLMCEIDGVRYLPRGRATEAATDPARTRDELRSFAESHLRRIGRS</sequence>
<keyword evidence="2" id="KW-1133">Transmembrane helix</keyword>
<accession>A0ABU3UAK8</accession>
<keyword evidence="4" id="KW-1185">Reference proteome</keyword>
<keyword evidence="2" id="KW-0812">Transmembrane</keyword>
<evidence type="ECO:0000313" key="3">
    <source>
        <dbReference type="EMBL" id="MDU8990933.1"/>
    </source>
</evidence>
<feature type="transmembrane region" description="Helical" evidence="2">
    <location>
        <begin position="326"/>
        <end position="349"/>
    </location>
</feature>
<keyword evidence="2" id="KW-0472">Membrane</keyword>
<reference evidence="3 4" key="1">
    <citation type="submission" date="2023-02" db="EMBL/GenBank/DDBJ databases">
        <authorList>
            <person name="Maleckis M."/>
        </authorList>
    </citation>
    <scope>NUCLEOTIDE SEQUENCE [LARGE SCALE GENOMIC DNA]</scope>
    <source>
        <strain evidence="3 4">P8-A2</strain>
    </source>
</reference>
<gene>
    <name evidence="3" type="ORF">PU648_00435</name>
</gene>
<feature type="transmembrane region" description="Helical" evidence="2">
    <location>
        <begin position="142"/>
        <end position="163"/>
    </location>
</feature>
<proteinExistence type="predicted"/>
<feature type="transmembrane region" description="Helical" evidence="2">
    <location>
        <begin position="6"/>
        <end position="24"/>
    </location>
</feature>
<protein>
    <recommendedName>
        <fullName evidence="5">PH domain-containing protein</fullName>
    </recommendedName>
</protein>
<dbReference type="RefSeq" id="WP_143630369.1">
    <property type="nucleotide sequence ID" value="NZ_JARAKF010000001.1"/>
</dbReference>
<feature type="transmembrane region" description="Helical" evidence="2">
    <location>
        <begin position="225"/>
        <end position="252"/>
    </location>
</feature>
<evidence type="ECO:0000256" key="2">
    <source>
        <dbReference type="SAM" id="Phobius"/>
    </source>
</evidence>
<feature type="transmembrane region" description="Helical" evidence="2">
    <location>
        <begin position="355"/>
        <end position="374"/>
    </location>
</feature>
<evidence type="ECO:0000256" key="1">
    <source>
        <dbReference type="SAM" id="MobiDB-lite"/>
    </source>
</evidence>
<dbReference type="EMBL" id="JARAKF010000001">
    <property type="protein sequence ID" value="MDU8990933.1"/>
    <property type="molecule type" value="Genomic_DNA"/>
</dbReference>
<evidence type="ECO:0000313" key="4">
    <source>
        <dbReference type="Proteomes" id="UP001257627"/>
    </source>
</evidence>
<organism evidence="3 4">
    <name type="scientific">Streptomyces mirabilis</name>
    <dbReference type="NCBI Taxonomy" id="68239"/>
    <lineage>
        <taxon>Bacteria</taxon>
        <taxon>Bacillati</taxon>
        <taxon>Actinomycetota</taxon>
        <taxon>Actinomycetes</taxon>
        <taxon>Kitasatosporales</taxon>
        <taxon>Streptomycetaceae</taxon>
        <taxon>Streptomyces</taxon>
    </lineage>
</organism>
<comment type="caution">
    <text evidence="3">The sequence shown here is derived from an EMBL/GenBank/DDBJ whole genome shotgun (WGS) entry which is preliminary data.</text>
</comment>
<feature type="region of interest" description="Disordered" evidence="1">
    <location>
        <begin position="298"/>
        <end position="317"/>
    </location>
</feature>
<name>A0ABU3UAK8_9ACTN</name>